<dbReference type="Proteomes" id="UP000799118">
    <property type="component" value="Unassembled WGS sequence"/>
</dbReference>
<accession>A0A6A4GYS3</accession>
<dbReference type="EMBL" id="ML769651">
    <property type="protein sequence ID" value="KAE9390636.1"/>
    <property type="molecule type" value="Genomic_DNA"/>
</dbReference>
<evidence type="ECO:0000313" key="2">
    <source>
        <dbReference type="Proteomes" id="UP000799118"/>
    </source>
</evidence>
<evidence type="ECO:0008006" key="3">
    <source>
        <dbReference type="Google" id="ProtNLM"/>
    </source>
</evidence>
<evidence type="ECO:0000313" key="1">
    <source>
        <dbReference type="EMBL" id="KAE9390636.1"/>
    </source>
</evidence>
<organism evidence="1 2">
    <name type="scientific">Gymnopus androsaceus JB14</name>
    <dbReference type="NCBI Taxonomy" id="1447944"/>
    <lineage>
        <taxon>Eukaryota</taxon>
        <taxon>Fungi</taxon>
        <taxon>Dikarya</taxon>
        <taxon>Basidiomycota</taxon>
        <taxon>Agaricomycotina</taxon>
        <taxon>Agaricomycetes</taxon>
        <taxon>Agaricomycetidae</taxon>
        <taxon>Agaricales</taxon>
        <taxon>Marasmiineae</taxon>
        <taxon>Omphalotaceae</taxon>
        <taxon>Gymnopus</taxon>
    </lineage>
</organism>
<sequence>MHRTQTKYPHDKFEVVLRKDDAGSAEWRIKCVDCPGKLYKPGPGEALSNFEVHLKNRQHRQRVDARVGKLYP</sequence>
<name>A0A6A4GYS3_9AGAR</name>
<reference evidence="1" key="1">
    <citation type="journal article" date="2019" name="Environ. Microbiol.">
        <title>Fungal ecological strategies reflected in gene transcription - a case study of two litter decomposers.</title>
        <authorList>
            <person name="Barbi F."/>
            <person name="Kohler A."/>
            <person name="Barry K."/>
            <person name="Baskaran P."/>
            <person name="Daum C."/>
            <person name="Fauchery L."/>
            <person name="Ihrmark K."/>
            <person name="Kuo A."/>
            <person name="LaButti K."/>
            <person name="Lipzen A."/>
            <person name="Morin E."/>
            <person name="Grigoriev I.V."/>
            <person name="Henrissat B."/>
            <person name="Lindahl B."/>
            <person name="Martin F."/>
        </authorList>
    </citation>
    <scope>NUCLEOTIDE SEQUENCE</scope>
    <source>
        <strain evidence="1">JB14</strain>
    </source>
</reference>
<proteinExistence type="predicted"/>
<protein>
    <recommendedName>
        <fullName evidence="3">BED-type domain-containing protein</fullName>
    </recommendedName>
</protein>
<dbReference type="AlphaFoldDB" id="A0A6A4GYS3"/>
<dbReference type="OrthoDB" id="3065960at2759"/>
<keyword evidence="2" id="KW-1185">Reference proteome</keyword>
<gene>
    <name evidence="1" type="ORF">BT96DRAFT_833168</name>
</gene>